<dbReference type="FunFam" id="3.90.1170.40:FF:000003">
    <property type="entry name" value="Molybdopterin converting factor subunit 2"/>
    <property type="match status" value="1"/>
</dbReference>
<evidence type="ECO:0000256" key="12">
    <source>
        <dbReference type="ARBA" id="ARBA00032474"/>
    </source>
</evidence>
<reference evidence="14" key="2">
    <citation type="submission" date="2020-09" db="EMBL/GenBank/DDBJ databases">
        <authorList>
            <person name="Sun Q."/>
            <person name="Zhou Y."/>
        </authorList>
    </citation>
    <scope>NUCLEOTIDE SEQUENCE</scope>
    <source>
        <strain evidence="14">CGMCC 1.15454</strain>
    </source>
</reference>
<dbReference type="Gene3D" id="3.90.1170.40">
    <property type="entry name" value="Molybdopterin biosynthesis MoaE subunit"/>
    <property type="match status" value="1"/>
</dbReference>
<evidence type="ECO:0000313" key="14">
    <source>
        <dbReference type="EMBL" id="GGB39826.1"/>
    </source>
</evidence>
<keyword evidence="5" id="KW-0808">Transferase</keyword>
<accession>A0A9W5TX75</accession>
<dbReference type="InterPro" id="IPR003448">
    <property type="entry name" value="Mopterin_biosynth_MoaE"/>
</dbReference>
<reference evidence="14" key="1">
    <citation type="journal article" date="2014" name="Int. J. Syst. Evol. Microbiol.">
        <title>Complete genome sequence of Corynebacterium casei LMG S-19264T (=DSM 44701T), isolated from a smear-ripened cheese.</title>
        <authorList>
            <consortium name="US DOE Joint Genome Institute (JGI-PGF)"/>
            <person name="Walter F."/>
            <person name="Albersmeier A."/>
            <person name="Kalinowski J."/>
            <person name="Ruckert C."/>
        </authorList>
    </citation>
    <scope>NUCLEOTIDE SEQUENCE</scope>
    <source>
        <strain evidence="14">CGMCC 1.15454</strain>
    </source>
</reference>
<dbReference type="RefSeq" id="WP_088049726.1">
    <property type="nucleotide sequence ID" value="NZ_BMJD01000010.1"/>
</dbReference>
<evidence type="ECO:0000256" key="5">
    <source>
        <dbReference type="ARBA" id="ARBA00022679"/>
    </source>
</evidence>
<dbReference type="InterPro" id="IPR036563">
    <property type="entry name" value="MoaE_sf"/>
</dbReference>
<dbReference type="GO" id="GO:0030366">
    <property type="term" value="F:molybdopterin synthase activity"/>
    <property type="evidence" value="ECO:0007669"/>
    <property type="project" value="UniProtKB-EC"/>
</dbReference>
<dbReference type="Pfam" id="PF02391">
    <property type="entry name" value="MoaE"/>
    <property type="match status" value="1"/>
</dbReference>
<evidence type="ECO:0000256" key="1">
    <source>
        <dbReference type="ARBA" id="ARBA00005046"/>
    </source>
</evidence>
<dbReference type="EMBL" id="BMJD01000010">
    <property type="protein sequence ID" value="GGB39826.1"/>
    <property type="molecule type" value="Genomic_DNA"/>
</dbReference>
<proteinExistence type="inferred from homology"/>
<protein>
    <recommendedName>
        <fullName evidence="4">Molybdopterin synthase catalytic subunit</fullName>
        <ecNumber evidence="3">2.8.1.12</ecNumber>
    </recommendedName>
    <alternativeName>
        <fullName evidence="11">MPT synthase subunit 2</fullName>
    </alternativeName>
    <alternativeName>
        <fullName evidence="9">Molybdenum cofactor biosynthesis protein E</fullName>
    </alternativeName>
    <alternativeName>
        <fullName evidence="10">Molybdopterin-converting factor large subunit</fullName>
    </alternativeName>
    <alternativeName>
        <fullName evidence="12">Molybdopterin-converting factor subunit 2</fullName>
    </alternativeName>
</protein>
<evidence type="ECO:0000256" key="11">
    <source>
        <dbReference type="ARBA" id="ARBA00030781"/>
    </source>
</evidence>
<comment type="caution">
    <text evidence="14">The sequence shown here is derived from an EMBL/GenBank/DDBJ whole genome shotgun (WGS) entry which is preliminary data.</text>
</comment>
<comment type="similarity">
    <text evidence="2">Belongs to the MoaE family.</text>
</comment>
<dbReference type="GO" id="GO:0006777">
    <property type="term" value="P:Mo-molybdopterin cofactor biosynthetic process"/>
    <property type="evidence" value="ECO:0007669"/>
    <property type="project" value="UniProtKB-KW"/>
</dbReference>
<gene>
    <name evidence="14" type="primary">moaE</name>
    <name evidence="14" type="ORF">GCM10011409_16670</name>
</gene>
<dbReference type="Proteomes" id="UP000621492">
    <property type="component" value="Unassembled WGS sequence"/>
</dbReference>
<comment type="pathway">
    <text evidence="1">Cofactor biosynthesis; molybdopterin biosynthesis.</text>
</comment>
<dbReference type="AlphaFoldDB" id="A0A9W5TX75"/>
<evidence type="ECO:0000256" key="13">
    <source>
        <dbReference type="ARBA" id="ARBA00049878"/>
    </source>
</evidence>
<evidence type="ECO:0000256" key="2">
    <source>
        <dbReference type="ARBA" id="ARBA00005426"/>
    </source>
</evidence>
<comment type="catalytic activity">
    <reaction evidence="13">
        <text>2 [molybdopterin-synthase sulfur-carrier protein]-C-terminal-Gly-aminoethanethioate + cyclic pyranopterin phosphate + H2O = molybdopterin + 2 [molybdopterin-synthase sulfur-carrier protein]-C-terminal Gly-Gly + 2 H(+)</text>
        <dbReference type="Rhea" id="RHEA:26333"/>
        <dbReference type="Rhea" id="RHEA-COMP:12202"/>
        <dbReference type="Rhea" id="RHEA-COMP:19907"/>
        <dbReference type="ChEBI" id="CHEBI:15377"/>
        <dbReference type="ChEBI" id="CHEBI:15378"/>
        <dbReference type="ChEBI" id="CHEBI:58698"/>
        <dbReference type="ChEBI" id="CHEBI:59648"/>
        <dbReference type="ChEBI" id="CHEBI:90778"/>
        <dbReference type="ChEBI" id="CHEBI:232372"/>
        <dbReference type="EC" id="2.8.1.12"/>
    </reaction>
</comment>
<evidence type="ECO:0000256" key="8">
    <source>
        <dbReference type="ARBA" id="ARBA00026066"/>
    </source>
</evidence>
<name>A0A9W5TX75_9BACI</name>
<evidence type="ECO:0000313" key="15">
    <source>
        <dbReference type="Proteomes" id="UP000621492"/>
    </source>
</evidence>
<evidence type="ECO:0000256" key="7">
    <source>
        <dbReference type="ARBA" id="ARBA00025448"/>
    </source>
</evidence>
<comment type="subunit">
    <text evidence="8">Heterotetramer of 2 MoaD subunits and 2 MoaE subunits. Also stable as homodimer. The enzyme changes between these two forms during catalysis.</text>
</comment>
<evidence type="ECO:0000256" key="10">
    <source>
        <dbReference type="ARBA" id="ARBA00030407"/>
    </source>
</evidence>
<dbReference type="CDD" id="cd00756">
    <property type="entry name" value="MoaE"/>
    <property type="match status" value="1"/>
</dbReference>
<evidence type="ECO:0000256" key="3">
    <source>
        <dbReference type="ARBA" id="ARBA00011950"/>
    </source>
</evidence>
<sequence length="157" mass="18061">MAKDFWITDQPINLNDCIAKVVRTEAGAINTFIGTVREFTKGKRTLFLEYQAYIAMAEKKLCQIGNEISEKWPDAKTAIVHRIGRLELSDIAVVIAVSTPHRNDAFAASRYAIERIKEIVPIWKKEHWEDGTEWIGDQKEMVSYMDNLPTEEEMKND</sequence>
<evidence type="ECO:0000256" key="6">
    <source>
        <dbReference type="ARBA" id="ARBA00023150"/>
    </source>
</evidence>
<evidence type="ECO:0000256" key="4">
    <source>
        <dbReference type="ARBA" id="ARBA00013858"/>
    </source>
</evidence>
<evidence type="ECO:0000256" key="9">
    <source>
        <dbReference type="ARBA" id="ARBA00029745"/>
    </source>
</evidence>
<dbReference type="EC" id="2.8.1.12" evidence="3"/>
<comment type="function">
    <text evidence="7">Converts molybdopterin precursor Z into molybdopterin. This requires the incorporation of two sulfur atoms into precursor Z to generate a dithiolene group. The sulfur is provided by MoaD.</text>
</comment>
<dbReference type="SUPFAM" id="SSF54690">
    <property type="entry name" value="Molybdopterin synthase subunit MoaE"/>
    <property type="match status" value="1"/>
</dbReference>
<keyword evidence="15" id="KW-1185">Reference proteome</keyword>
<keyword evidence="6" id="KW-0501">Molybdenum cofactor biosynthesis</keyword>
<dbReference type="PANTHER" id="PTHR23404">
    <property type="entry name" value="MOLYBDOPTERIN SYNTHASE RELATED"/>
    <property type="match status" value="1"/>
</dbReference>
<organism evidence="14 15">
    <name type="scientific">Lentibacillus populi</name>
    <dbReference type="NCBI Taxonomy" id="1827502"/>
    <lineage>
        <taxon>Bacteria</taxon>
        <taxon>Bacillati</taxon>
        <taxon>Bacillota</taxon>
        <taxon>Bacilli</taxon>
        <taxon>Bacillales</taxon>
        <taxon>Bacillaceae</taxon>
        <taxon>Lentibacillus</taxon>
    </lineage>
</organism>